<comment type="caution">
    <text evidence="1">The sequence shown here is derived from an EMBL/GenBank/DDBJ whole genome shotgun (WGS) entry which is preliminary data.</text>
</comment>
<keyword evidence="2" id="KW-1185">Reference proteome</keyword>
<evidence type="ECO:0000313" key="1">
    <source>
        <dbReference type="EMBL" id="MQL92223.1"/>
    </source>
</evidence>
<organism evidence="1 2">
    <name type="scientific">Colocasia esculenta</name>
    <name type="common">Wild taro</name>
    <name type="synonym">Arum esculentum</name>
    <dbReference type="NCBI Taxonomy" id="4460"/>
    <lineage>
        <taxon>Eukaryota</taxon>
        <taxon>Viridiplantae</taxon>
        <taxon>Streptophyta</taxon>
        <taxon>Embryophyta</taxon>
        <taxon>Tracheophyta</taxon>
        <taxon>Spermatophyta</taxon>
        <taxon>Magnoliopsida</taxon>
        <taxon>Liliopsida</taxon>
        <taxon>Araceae</taxon>
        <taxon>Aroideae</taxon>
        <taxon>Colocasieae</taxon>
        <taxon>Colocasia</taxon>
    </lineage>
</organism>
<sequence length="59" mass="6594">MTSLVWFHHLGTSVMLTPSASRSTNDFVGLVSSSGDAYYVDIDSFKTYGKFRRPGSIFR</sequence>
<accession>A0A843VIP4</accession>
<reference evidence="1" key="1">
    <citation type="submission" date="2017-07" db="EMBL/GenBank/DDBJ databases">
        <title>Taro Niue Genome Assembly and Annotation.</title>
        <authorList>
            <person name="Atibalentja N."/>
            <person name="Keating K."/>
            <person name="Fields C.J."/>
        </authorList>
    </citation>
    <scope>NUCLEOTIDE SEQUENCE</scope>
    <source>
        <strain evidence="1">Niue_2</strain>
        <tissue evidence="1">Leaf</tissue>
    </source>
</reference>
<proteinExistence type="predicted"/>
<dbReference type="AlphaFoldDB" id="A0A843VIP4"/>
<dbReference type="Proteomes" id="UP000652761">
    <property type="component" value="Unassembled WGS sequence"/>
</dbReference>
<protein>
    <submittedName>
        <fullName evidence="1">Uncharacterized protein</fullName>
    </submittedName>
</protein>
<dbReference type="EMBL" id="NMUH01001425">
    <property type="protein sequence ID" value="MQL92223.1"/>
    <property type="molecule type" value="Genomic_DNA"/>
</dbReference>
<name>A0A843VIP4_COLES</name>
<gene>
    <name evidence="1" type="ORF">Taro_024854</name>
</gene>
<evidence type="ECO:0000313" key="2">
    <source>
        <dbReference type="Proteomes" id="UP000652761"/>
    </source>
</evidence>